<gene>
    <name evidence="2" type="ORF">Pfra01_000047600</name>
</gene>
<evidence type="ECO:0000313" key="2">
    <source>
        <dbReference type="EMBL" id="GMF15575.1"/>
    </source>
</evidence>
<keyword evidence="3" id="KW-1185">Reference proteome</keyword>
<comment type="caution">
    <text evidence="2">The sequence shown here is derived from an EMBL/GenBank/DDBJ whole genome shotgun (WGS) entry which is preliminary data.</text>
</comment>
<evidence type="ECO:0000256" key="1">
    <source>
        <dbReference type="SAM" id="MobiDB-lite"/>
    </source>
</evidence>
<dbReference type="AlphaFoldDB" id="A0A9W6TLJ3"/>
<organism evidence="2 3">
    <name type="scientific">Phytophthora fragariaefolia</name>
    <dbReference type="NCBI Taxonomy" id="1490495"/>
    <lineage>
        <taxon>Eukaryota</taxon>
        <taxon>Sar</taxon>
        <taxon>Stramenopiles</taxon>
        <taxon>Oomycota</taxon>
        <taxon>Peronosporomycetes</taxon>
        <taxon>Peronosporales</taxon>
        <taxon>Peronosporaceae</taxon>
        <taxon>Phytophthora</taxon>
    </lineage>
</organism>
<feature type="region of interest" description="Disordered" evidence="1">
    <location>
        <begin position="72"/>
        <end position="101"/>
    </location>
</feature>
<accession>A0A9W6TLJ3</accession>
<feature type="compositionally biased region" description="Polar residues" evidence="1">
    <location>
        <begin position="81"/>
        <end position="92"/>
    </location>
</feature>
<feature type="compositionally biased region" description="Polar residues" evidence="1">
    <location>
        <begin position="1"/>
        <end position="18"/>
    </location>
</feature>
<protein>
    <submittedName>
        <fullName evidence="2">Unnamed protein product</fullName>
    </submittedName>
</protein>
<name>A0A9W6TLJ3_9STRA</name>
<sequence length="178" mass="20358">MTESIHQGQTNPAETTDTAEWRWEANRQRGVALYLAAEFQRKKMARRAKEHNDALCRIEKRAIPVEVEPPVETTTLEESPAESTITERSSVKSPVKSEAWADQETSTPVAWAIQDEEEGRGIRLFHSRSCAWCELPTYASLTKLQVVMSPNLETWLNLRKSVTHITPKNEIESRKRQV</sequence>
<evidence type="ECO:0000313" key="3">
    <source>
        <dbReference type="Proteomes" id="UP001165121"/>
    </source>
</evidence>
<proteinExistence type="predicted"/>
<dbReference type="Proteomes" id="UP001165121">
    <property type="component" value="Unassembled WGS sequence"/>
</dbReference>
<reference evidence="2" key="1">
    <citation type="submission" date="2023-04" db="EMBL/GenBank/DDBJ databases">
        <title>Phytophthora fragariaefolia NBRC 109709.</title>
        <authorList>
            <person name="Ichikawa N."/>
            <person name="Sato H."/>
            <person name="Tonouchi N."/>
        </authorList>
    </citation>
    <scope>NUCLEOTIDE SEQUENCE</scope>
    <source>
        <strain evidence="2">NBRC 109709</strain>
    </source>
</reference>
<feature type="region of interest" description="Disordered" evidence="1">
    <location>
        <begin position="1"/>
        <end position="20"/>
    </location>
</feature>
<dbReference type="EMBL" id="BSXT01000037">
    <property type="protein sequence ID" value="GMF15575.1"/>
    <property type="molecule type" value="Genomic_DNA"/>
</dbReference>